<dbReference type="InterPro" id="IPR000073">
    <property type="entry name" value="AB_hydrolase_1"/>
</dbReference>
<dbReference type="EMBL" id="PVTL01000004">
    <property type="protein sequence ID" value="PRY68312.1"/>
    <property type="molecule type" value="Genomic_DNA"/>
</dbReference>
<organism evidence="2 3">
    <name type="scientific">Glaciihabitans tibetensis</name>
    <dbReference type="NCBI Taxonomy" id="1266600"/>
    <lineage>
        <taxon>Bacteria</taxon>
        <taxon>Bacillati</taxon>
        <taxon>Actinomycetota</taxon>
        <taxon>Actinomycetes</taxon>
        <taxon>Micrococcales</taxon>
        <taxon>Microbacteriaceae</taxon>
        <taxon>Glaciihabitans</taxon>
    </lineage>
</organism>
<dbReference type="Proteomes" id="UP000237983">
    <property type="component" value="Unassembled WGS sequence"/>
</dbReference>
<dbReference type="Gene3D" id="3.40.50.1820">
    <property type="entry name" value="alpha/beta hydrolase"/>
    <property type="match status" value="1"/>
</dbReference>
<evidence type="ECO:0000259" key="1">
    <source>
        <dbReference type="Pfam" id="PF12697"/>
    </source>
</evidence>
<dbReference type="GO" id="GO:0016787">
    <property type="term" value="F:hydrolase activity"/>
    <property type="evidence" value="ECO:0007669"/>
    <property type="project" value="UniProtKB-KW"/>
</dbReference>
<keyword evidence="2" id="KW-0378">Hydrolase</keyword>
<comment type="caution">
    <text evidence="2">The sequence shown here is derived from an EMBL/GenBank/DDBJ whole genome shotgun (WGS) entry which is preliminary data.</text>
</comment>
<keyword evidence="3" id="KW-1185">Reference proteome</keyword>
<protein>
    <submittedName>
        <fullName evidence="2">Putative alpha/beta hydrolase family esterase</fullName>
    </submittedName>
</protein>
<feature type="domain" description="AB hydrolase-1" evidence="1">
    <location>
        <begin position="5"/>
        <end position="194"/>
    </location>
</feature>
<proteinExistence type="predicted"/>
<dbReference type="Pfam" id="PF12697">
    <property type="entry name" value="Abhydrolase_6"/>
    <property type="match status" value="1"/>
</dbReference>
<dbReference type="RefSeq" id="WP_106211685.1">
    <property type="nucleotide sequence ID" value="NZ_PVTL01000004.1"/>
</dbReference>
<evidence type="ECO:0000313" key="2">
    <source>
        <dbReference type="EMBL" id="PRY68312.1"/>
    </source>
</evidence>
<dbReference type="InterPro" id="IPR029058">
    <property type="entry name" value="AB_hydrolase_fold"/>
</dbReference>
<dbReference type="SUPFAM" id="SSF53474">
    <property type="entry name" value="alpha/beta-Hydrolases"/>
    <property type="match status" value="1"/>
</dbReference>
<gene>
    <name evidence="2" type="ORF">B0I08_10414</name>
</gene>
<sequence length="230" mass="23996">MTTHVVFLQGGGAGAHAADALLAESLGRHLGAGYIVDIPLMPNEDEPDDEIWLPEIGEAIARAGSRRGPADSDSGGIDSGGIESAGTDLVDAESIVLVGHSLGGYLLLKYLSDNHLIADHASERRANHLPGRRIAAVCVIAAPFPGGDPAWTFDGFELPRNLGALLPAEAAVLLYASEDDAIVPFAHRDLYAAAIPQAITRTTFGGHQLANDLQVVAADIRSIIDALSAR</sequence>
<reference evidence="2 3" key="1">
    <citation type="submission" date="2018-03" db="EMBL/GenBank/DDBJ databases">
        <title>Genomic Encyclopedia of Type Strains, Phase III (KMG-III): the genomes of soil and plant-associated and newly described type strains.</title>
        <authorList>
            <person name="Whitman W."/>
        </authorList>
    </citation>
    <scope>NUCLEOTIDE SEQUENCE [LARGE SCALE GENOMIC DNA]</scope>
    <source>
        <strain evidence="2 3">CGMCC 1.12484</strain>
    </source>
</reference>
<dbReference type="AlphaFoldDB" id="A0A2T0VDW1"/>
<evidence type="ECO:0000313" key="3">
    <source>
        <dbReference type="Proteomes" id="UP000237983"/>
    </source>
</evidence>
<dbReference type="OrthoDB" id="8894777at2"/>
<name>A0A2T0VDW1_9MICO</name>
<accession>A0A2T0VDW1</accession>